<evidence type="ECO:0000313" key="3">
    <source>
        <dbReference type="EMBL" id="CAE0486033.1"/>
    </source>
</evidence>
<feature type="compositionally biased region" description="Basic and acidic residues" evidence="1">
    <location>
        <begin position="217"/>
        <end position="241"/>
    </location>
</feature>
<accession>A0A7S3VHX3</accession>
<feature type="signal peptide" evidence="2">
    <location>
        <begin position="1"/>
        <end position="35"/>
    </location>
</feature>
<dbReference type="PANTHER" id="PTHR19991:SF2">
    <property type="entry name" value="GH08893P"/>
    <property type="match status" value="1"/>
</dbReference>
<proteinExistence type="predicted"/>
<dbReference type="EMBL" id="HBIP01002576">
    <property type="protein sequence ID" value="CAE0486033.1"/>
    <property type="molecule type" value="Transcribed_RNA"/>
</dbReference>
<evidence type="ECO:0000256" key="2">
    <source>
        <dbReference type="SAM" id="SignalP"/>
    </source>
</evidence>
<dbReference type="AlphaFoldDB" id="A0A7S3VHX3"/>
<evidence type="ECO:0008006" key="4">
    <source>
        <dbReference type="Google" id="ProtNLM"/>
    </source>
</evidence>
<feature type="chain" id="PRO_5030649850" description="Thioredoxin domain-containing protein" evidence="2">
    <location>
        <begin position="36"/>
        <end position="250"/>
    </location>
</feature>
<feature type="region of interest" description="Disordered" evidence="1">
    <location>
        <begin position="217"/>
        <end position="250"/>
    </location>
</feature>
<organism evidence="3">
    <name type="scientific">Dunaliella tertiolecta</name>
    <name type="common">Green alga</name>
    <dbReference type="NCBI Taxonomy" id="3047"/>
    <lineage>
        <taxon>Eukaryota</taxon>
        <taxon>Viridiplantae</taxon>
        <taxon>Chlorophyta</taxon>
        <taxon>core chlorophytes</taxon>
        <taxon>Chlorophyceae</taxon>
        <taxon>CS clade</taxon>
        <taxon>Chlamydomonadales</taxon>
        <taxon>Dunaliellaceae</taxon>
        <taxon>Dunaliella</taxon>
    </lineage>
</organism>
<sequence>MMNDIHTAMKHPSNVLLLLQALLATSLLLAAPSLAQIPRKVLILDQDNFEESTQASTGQTRGIWFVLFNDKTHPRSGEVNALWMQLAMDEEKDFIVGEVFLNEKKCRALAWQFSEIQPPSAVLFRDQMMYVYPRALHEPGALQKLQDFAAGGYLDTKPDYVAGSVFGKQSAREAQEQWVQEQKEKNRFSWKGAVFGIGAMFVGFRLRMWAKKQKEEELRAKAQEAAEQEKTPKLDAGDKAQGKSGGKKTK</sequence>
<evidence type="ECO:0000256" key="1">
    <source>
        <dbReference type="SAM" id="MobiDB-lite"/>
    </source>
</evidence>
<keyword evidence="2" id="KW-0732">Signal</keyword>
<name>A0A7S3VHX3_DUNTE</name>
<dbReference type="PANTHER" id="PTHR19991">
    <property type="entry name" value="L 2 01289"/>
    <property type="match status" value="1"/>
</dbReference>
<reference evidence="3" key="1">
    <citation type="submission" date="2021-01" db="EMBL/GenBank/DDBJ databases">
        <authorList>
            <person name="Corre E."/>
            <person name="Pelletier E."/>
            <person name="Niang G."/>
            <person name="Scheremetjew M."/>
            <person name="Finn R."/>
            <person name="Kale V."/>
            <person name="Holt S."/>
            <person name="Cochrane G."/>
            <person name="Meng A."/>
            <person name="Brown T."/>
            <person name="Cohen L."/>
        </authorList>
    </citation>
    <scope>NUCLEOTIDE SEQUENCE</scope>
    <source>
        <strain evidence="3">CCMP1320</strain>
    </source>
</reference>
<protein>
    <recommendedName>
        <fullName evidence="4">Thioredoxin domain-containing protein</fullName>
    </recommendedName>
</protein>
<gene>
    <name evidence="3" type="ORF">DTER00134_LOCUS1072</name>
</gene>